<dbReference type="EMBL" id="JACCJC010000012">
    <property type="protein sequence ID" value="KAF6237995.1"/>
    <property type="molecule type" value="Genomic_DNA"/>
</dbReference>
<proteinExistence type="predicted"/>
<protein>
    <submittedName>
        <fullName evidence="1">Uncharacterized protein</fullName>
    </submittedName>
</protein>
<accession>A0A8H6FZZ0</accession>
<evidence type="ECO:0000313" key="2">
    <source>
        <dbReference type="Proteomes" id="UP000578531"/>
    </source>
</evidence>
<gene>
    <name evidence="1" type="ORF">HO173_004196</name>
</gene>
<dbReference type="GeneID" id="59285861"/>
<dbReference type="RefSeq" id="XP_037167313.1">
    <property type="nucleotide sequence ID" value="XM_037306120.1"/>
</dbReference>
<organism evidence="1 2">
    <name type="scientific">Letharia columbiana</name>
    <dbReference type="NCBI Taxonomy" id="112416"/>
    <lineage>
        <taxon>Eukaryota</taxon>
        <taxon>Fungi</taxon>
        <taxon>Dikarya</taxon>
        <taxon>Ascomycota</taxon>
        <taxon>Pezizomycotina</taxon>
        <taxon>Lecanoromycetes</taxon>
        <taxon>OSLEUM clade</taxon>
        <taxon>Lecanoromycetidae</taxon>
        <taxon>Lecanorales</taxon>
        <taxon>Lecanorineae</taxon>
        <taxon>Parmeliaceae</taxon>
        <taxon>Letharia</taxon>
    </lineage>
</organism>
<reference evidence="1 2" key="1">
    <citation type="journal article" date="2020" name="Genomics">
        <title>Complete, high-quality genomes from long-read metagenomic sequencing of two wolf lichen thalli reveals enigmatic genome architecture.</title>
        <authorList>
            <person name="McKenzie S.K."/>
            <person name="Walston R.F."/>
            <person name="Allen J.L."/>
        </authorList>
    </citation>
    <scope>NUCLEOTIDE SEQUENCE [LARGE SCALE GENOMIC DNA]</scope>
    <source>
        <strain evidence="1">WasteWater2</strain>
    </source>
</reference>
<keyword evidence="2" id="KW-1185">Reference proteome</keyword>
<comment type="caution">
    <text evidence="1">The sequence shown here is derived from an EMBL/GenBank/DDBJ whole genome shotgun (WGS) entry which is preliminary data.</text>
</comment>
<dbReference type="Proteomes" id="UP000578531">
    <property type="component" value="Unassembled WGS sequence"/>
</dbReference>
<dbReference type="AlphaFoldDB" id="A0A8H6FZZ0"/>
<name>A0A8H6FZZ0_9LECA</name>
<evidence type="ECO:0000313" key="1">
    <source>
        <dbReference type="EMBL" id="KAF6237995.1"/>
    </source>
</evidence>
<sequence>MSEKASSLPVDMWNMPHDDSLFSVMAAELSVFSQVELEAVRLWWARSEKSSETANDCQTS</sequence>